<dbReference type="Proteomes" id="UP001055117">
    <property type="component" value="Unassembled WGS sequence"/>
</dbReference>
<sequence length="233" mass="24819">MSDRRIHDTSQDDTVVDDRIPEGLPEALPPGEHILWQGRPTAFGMAARPMHGGFVVLWFAVLAAWTILPAALDGAVLAGLKASWPTFAACAAALVVVGGLGWLASWTTTYTITNCRVVMRIGIAIPVTFNLPLAQVEDAALHSFADGTGDLPLRLSAGTRVAYLHLWPHARPWRVTEPQPMLRSVPDAAAVAAILGRAIVAARAPEEESALPILVARPQAASRQPRLVAVGAR</sequence>
<protein>
    <recommendedName>
        <fullName evidence="2">YdbS-like PH domain-containing protein</fullName>
    </recommendedName>
</protein>
<comment type="caution">
    <text evidence="3">The sequence shown here is derived from an EMBL/GenBank/DDBJ whole genome shotgun (WGS) entry which is preliminary data.</text>
</comment>
<feature type="domain" description="YdbS-like PH" evidence="2">
    <location>
        <begin position="107"/>
        <end position="194"/>
    </location>
</feature>
<keyword evidence="1" id="KW-0812">Transmembrane</keyword>
<feature type="transmembrane region" description="Helical" evidence="1">
    <location>
        <begin position="84"/>
        <end position="104"/>
    </location>
</feature>
<dbReference type="RefSeq" id="WP_238272188.1">
    <property type="nucleotide sequence ID" value="NZ_BPQG01000032.1"/>
</dbReference>
<dbReference type="NCBIfam" id="NF040894">
    <property type="entry name" value="puhB_PGC"/>
    <property type="match status" value="1"/>
</dbReference>
<evidence type="ECO:0000259" key="2">
    <source>
        <dbReference type="Pfam" id="PF03703"/>
    </source>
</evidence>
<evidence type="ECO:0000313" key="4">
    <source>
        <dbReference type="Proteomes" id="UP001055117"/>
    </source>
</evidence>
<gene>
    <name evidence="3" type="ORF">AFCDBAGC_2199</name>
</gene>
<evidence type="ECO:0000256" key="1">
    <source>
        <dbReference type="SAM" id="Phobius"/>
    </source>
</evidence>
<dbReference type="Pfam" id="PF03703">
    <property type="entry name" value="bPH_2"/>
    <property type="match status" value="1"/>
</dbReference>
<dbReference type="InterPro" id="IPR005182">
    <property type="entry name" value="YdbS-like_PH"/>
</dbReference>
<reference evidence="3 4" key="1">
    <citation type="journal article" date="2021" name="Front. Microbiol.">
        <title>Comprehensive Comparative Genomics and Phenotyping of Methylobacterium Species.</title>
        <authorList>
            <person name="Alessa O."/>
            <person name="Ogura Y."/>
            <person name="Fujitani Y."/>
            <person name="Takami H."/>
            <person name="Hayashi T."/>
            <person name="Sahin N."/>
            <person name="Tani A."/>
        </authorList>
    </citation>
    <scope>NUCLEOTIDE SEQUENCE [LARGE SCALE GENOMIC DNA]</scope>
    <source>
        <strain evidence="3 4">DSM 23679</strain>
    </source>
</reference>
<keyword evidence="1" id="KW-1133">Transmembrane helix</keyword>
<keyword evidence="4" id="KW-1185">Reference proteome</keyword>
<feature type="transmembrane region" description="Helical" evidence="1">
    <location>
        <begin position="54"/>
        <end position="72"/>
    </location>
</feature>
<keyword evidence="1" id="KW-0472">Membrane</keyword>
<evidence type="ECO:0000313" key="3">
    <source>
        <dbReference type="EMBL" id="GJD44332.1"/>
    </source>
</evidence>
<organism evidence="3 4">
    <name type="scientific">Methylobacterium cerastii</name>
    <dbReference type="NCBI Taxonomy" id="932741"/>
    <lineage>
        <taxon>Bacteria</taxon>
        <taxon>Pseudomonadati</taxon>
        <taxon>Pseudomonadota</taxon>
        <taxon>Alphaproteobacteria</taxon>
        <taxon>Hyphomicrobiales</taxon>
        <taxon>Methylobacteriaceae</taxon>
        <taxon>Methylobacterium</taxon>
    </lineage>
</organism>
<name>A0ABQ4QHF3_9HYPH</name>
<accession>A0ABQ4QHF3</accession>
<proteinExistence type="predicted"/>
<dbReference type="InterPro" id="IPR054839">
    <property type="entry name" value="puhB_PGC"/>
</dbReference>
<dbReference type="EMBL" id="BPQG01000032">
    <property type="protein sequence ID" value="GJD44332.1"/>
    <property type="molecule type" value="Genomic_DNA"/>
</dbReference>